<dbReference type="Proteomes" id="UP000193411">
    <property type="component" value="Unassembled WGS sequence"/>
</dbReference>
<protein>
    <submittedName>
        <fullName evidence="2">Uncharacterized protein</fullName>
    </submittedName>
</protein>
<feature type="transmembrane region" description="Helical" evidence="1">
    <location>
        <begin position="6"/>
        <end position="26"/>
    </location>
</feature>
<feature type="transmembrane region" description="Helical" evidence="1">
    <location>
        <begin position="263"/>
        <end position="280"/>
    </location>
</feature>
<name>A0A1Y2HXD0_9FUNG</name>
<proteinExistence type="predicted"/>
<evidence type="ECO:0000313" key="2">
    <source>
        <dbReference type="EMBL" id="ORZ39287.1"/>
    </source>
</evidence>
<evidence type="ECO:0000256" key="1">
    <source>
        <dbReference type="SAM" id="Phobius"/>
    </source>
</evidence>
<keyword evidence="1" id="KW-0472">Membrane</keyword>
<feature type="transmembrane region" description="Helical" evidence="1">
    <location>
        <begin position="240"/>
        <end position="257"/>
    </location>
</feature>
<evidence type="ECO:0000313" key="3">
    <source>
        <dbReference type="Proteomes" id="UP000193411"/>
    </source>
</evidence>
<feature type="transmembrane region" description="Helical" evidence="1">
    <location>
        <begin position="159"/>
        <end position="182"/>
    </location>
</feature>
<keyword evidence="3" id="KW-1185">Reference proteome</keyword>
<reference evidence="2 3" key="1">
    <citation type="submission" date="2016-07" db="EMBL/GenBank/DDBJ databases">
        <title>Pervasive Adenine N6-methylation of Active Genes in Fungi.</title>
        <authorList>
            <consortium name="DOE Joint Genome Institute"/>
            <person name="Mondo S.J."/>
            <person name="Dannebaum R.O."/>
            <person name="Kuo R.C."/>
            <person name="Labutti K."/>
            <person name="Haridas S."/>
            <person name="Kuo A."/>
            <person name="Salamov A."/>
            <person name="Ahrendt S.R."/>
            <person name="Lipzen A."/>
            <person name="Sullivan W."/>
            <person name="Andreopoulos W.B."/>
            <person name="Clum A."/>
            <person name="Lindquist E."/>
            <person name="Daum C."/>
            <person name="Ramamoorthy G.K."/>
            <person name="Gryganskyi A."/>
            <person name="Culley D."/>
            <person name="Magnuson J.K."/>
            <person name="James T.Y."/>
            <person name="O'Malley M.A."/>
            <person name="Stajich J.E."/>
            <person name="Spatafora J.W."/>
            <person name="Visel A."/>
            <person name="Grigoriev I.V."/>
        </authorList>
    </citation>
    <scope>NUCLEOTIDE SEQUENCE [LARGE SCALE GENOMIC DNA]</scope>
    <source>
        <strain evidence="2 3">PL171</strain>
    </source>
</reference>
<comment type="caution">
    <text evidence="2">The sequence shown here is derived from an EMBL/GenBank/DDBJ whole genome shotgun (WGS) entry which is preliminary data.</text>
</comment>
<dbReference type="EMBL" id="MCFL01000006">
    <property type="protein sequence ID" value="ORZ39287.1"/>
    <property type="molecule type" value="Genomic_DNA"/>
</dbReference>
<gene>
    <name evidence="2" type="ORF">BCR44DRAFT_1483032</name>
</gene>
<dbReference type="OrthoDB" id="2098085at2759"/>
<feature type="transmembrane region" description="Helical" evidence="1">
    <location>
        <begin position="47"/>
        <end position="66"/>
    </location>
</feature>
<feature type="transmembrane region" description="Helical" evidence="1">
    <location>
        <begin position="120"/>
        <end position="139"/>
    </location>
</feature>
<accession>A0A1Y2HXD0</accession>
<feature type="transmembrane region" description="Helical" evidence="1">
    <location>
        <begin position="78"/>
        <end position="99"/>
    </location>
</feature>
<sequence>MSGIAFNLAAPLAGGELCSGMTLVLTMQMMWDHGLAIDIRHDKKRQILLNLICFICAVNTTISYGFNATKASVAISDVTTMITFLCVQYSLVILNHNTIIRATNIFSKGAALSRERLDRYCTALYFLPPIVLIPIYLAFADTAGTGKAMNTSTWNSLVFKPLNIVLVMVTAALATVTDILLLKKVDSHFVTLRQSTDQLLANPNKSSLPMLNVKPATAAGGAAQPTAATERNSIAMRKNLWVNYAIAWFLLVADVVLKSLIAAGVPLLFDSIVTILTVAMRSRCNLQFGLEMQKAFNQHGSSHKTNSAVNTNTNQGSTAVGALSASQLPRNPAS</sequence>
<organism evidence="2 3">
    <name type="scientific">Catenaria anguillulae PL171</name>
    <dbReference type="NCBI Taxonomy" id="765915"/>
    <lineage>
        <taxon>Eukaryota</taxon>
        <taxon>Fungi</taxon>
        <taxon>Fungi incertae sedis</taxon>
        <taxon>Blastocladiomycota</taxon>
        <taxon>Blastocladiomycetes</taxon>
        <taxon>Blastocladiales</taxon>
        <taxon>Catenariaceae</taxon>
        <taxon>Catenaria</taxon>
    </lineage>
</organism>
<keyword evidence="1" id="KW-1133">Transmembrane helix</keyword>
<keyword evidence="1" id="KW-0812">Transmembrane</keyword>
<dbReference type="AlphaFoldDB" id="A0A1Y2HXD0"/>